<feature type="region of interest" description="Disordered" evidence="1">
    <location>
        <begin position="152"/>
        <end position="191"/>
    </location>
</feature>
<dbReference type="AlphaFoldDB" id="A0AAW0CRI5"/>
<reference evidence="2 3" key="1">
    <citation type="submission" date="2024-01" db="EMBL/GenBank/DDBJ databases">
        <title>A draft genome for a cacao thread blight-causing isolate of Paramarasmius palmivorus.</title>
        <authorList>
            <person name="Baruah I.K."/>
            <person name="Bukari Y."/>
            <person name="Amoako-Attah I."/>
            <person name="Meinhardt L.W."/>
            <person name="Bailey B.A."/>
            <person name="Cohen S.P."/>
        </authorList>
    </citation>
    <scope>NUCLEOTIDE SEQUENCE [LARGE SCALE GENOMIC DNA]</scope>
    <source>
        <strain evidence="2 3">GH-12</strain>
    </source>
</reference>
<comment type="caution">
    <text evidence="2">The sequence shown here is derived from an EMBL/GenBank/DDBJ whole genome shotgun (WGS) entry which is preliminary data.</text>
</comment>
<proteinExistence type="predicted"/>
<dbReference type="EMBL" id="JAYKXP010000036">
    <property type="protein sequence ID" value="KAK7040698.1"/>
    <property type="molecule type" value="Genomic_DNA"/>
</dbReference>
<feature type="compositionally biased region" description="Low complexity" evidence="1">
    <location>
        <begin position="174"/>
        <end position="191"/>
    </location>
</feature>
<accession>A0AAW0CRI5</accession>
<gene>
    <name evidence="2" type="ORF">VNI00_009604</name>
</gene>
<organism evidence="2 3">
    <name type="scientific">Paramarasmius palmivorus</name>
    <dbReference type="NCBI Taxonomy" id="297713"/>
    <lineage>
        <taxon>Eukaryota</taxon>
        <taxon>Fungi</taxon>
        <taxon>Dikarya</taxon>
        <taxon>Basidiomycota</taxon>
        <taxon>Agaricomycotina</taxon>
        <taxon>Agaricomycetes</taxon>
        <taxon>Agaricomycetidae</taxon>
        <taxon>Agaricales</taxon>
        <taxon>Marasmiineae</taxon>
        <taxon>Marasmiaceae</taxon>
        <taxon>Paramarasmius</taxon>
    </lineage>
</organism>
<name>A0AAW0CRI5_9AGAR</name>
<evidence type="ECO:0000256" key="1">
    <source>
        <dbReference type="SAM" id="MobiDB-lite"/>
    </source>
</evidence>
<sequence>MLKKNKIPQLRILKTKRSKIFDTLEVDENDWVSPVATPVKPRRKPAAAGLKTHDIPLVQARINGMTPGRKADDSFELDFLAADQSLDSPLPQTPPRRIGPFDTPYIHGSPFCLSDFSSPTITYAFIRSDIPSPIPSSLMDNWLGEPSMVREDLNGKRQNQDDVETSTFRLGPRTTSTSSLDSASDSISSTDSISGGVAIYCLDGSSISCSRPSTPTPTHA</sequence>
<dbReference type="Proteomes" id="UP001383192">
    <property type="component" value="Unassembled WGS sequence"/>
</dbReference>
<evidence type="ECO:0000313" key="2">
    <source>
        <dbReference type="EMBL" id="KAK7040698.1"/>
    </source>
</evidence>
<evidence type="ECO:0000313" key="3">
    <source>
        <dbReference type="Proteomes" id="UP001383192"/>
    </source>
</evidence>
<keyword evidence="3" id="KW-1185">Reference proteome</keyword>
<protein>
    <submittedName>
        <fullName evidence="2">Uncharacterized protein</fullName>
    </submittedName>
</protein>